<evidence type="ECO:0000313" key="2">
    <source>
        <dbReference type="EMBL" id="MBB4078655.1"/>
    </source>
</evidence>
<evidence type="ECO:0000256" key="1">
    <source>
        <dbReference type="SAM" id="SignalP"/>
    </source>
</evidence>
<keyword evidence="3" id="KW-1185">Reference proteome</keyword>
<accession>A0A840E4S0</accession>
<sequence length="252" mass="27935">MQSPYSLNHRIVPLFLLLLLCAGELTAQPDTLSPPDVQELVRTYIENIGGVEAWQSVRAIRMGGTASLQGLDFPLTITTAVGNKQRIEIDIPDSPMVQAFDGEVAWMIFPMQGITEPRRMTVEESQALRDTPFPSEFFNSAARGYTLAAVAGRTVNGSPTYGLRVTNRAGYDYTYYFDPQRMLPVMKATTVNAESAAGAAIETYLSDYRSFEGLLLPLHIREEIGGRETMTITISEVEINPELAEDFFSIPR</sequence>
<dbReference type="Gene3D" id="2.50.20.10">
    <property type="entry name" value="Lipoprotein localisation LolA/LolB/LppX"/>
    <property type="match status" value="1"/>
</dbReference>
<comment type="caution">
    <text evidence="2">The sequence shown here is derived from an EMBL/GenBank/DDBJ whole genome shotgun (WGS) entry which is preliminary data.</text>
</comment>
<feature type="chain" id="PRO_5033054522" evidence="1">
    <location>
        <begin position="28"/>
        <end position="252"/>
    </location>
</feature>
<dbReference type="Proteomes" id="UP000576209">
    <property type="component" value="Unassembled WGS sequence"/>
</dbReference>
<dbReference type="AlphaFoldDB" id="A0A840E4S0"/>
<keyword evidence="1" id="KW-0732">Signal</keyword>
<feature type="signal peptide" evidence="1">
    <location>
        <begin position="1"/>
        <end position="27"/>
    </location>
</feature>
<protein>
    <submittedName>
        <fullName evidence="2">Outer membrane lipoprotein-sorting protein</fullName>
    </submittedName>
</protein>
<proteinExistence type="predicted"/>
<dbReference type="EMBL" id="JACIFF010000002">
    <property type="protein sequence ID" value="MBB4078655.1"/>
    <property type="molecule type" value="Genomic_DNA"/>
</dbReference>
<reference evidence="2 3" key="1">
    <citation type="submission" date="2020-08" db="EMBL/GenBank/DDBJ databases">
        <title>Genomic Encyclopedia of Type Strains, Phase IV (KMG-IV): sequencing the most valuable type-strain genomes for metagenomic binning, comparative biology and taxonomic classification.</title>
        <authorList>
            <person name="Goeker M."/>
        </authorList>
    </citation>
    <scope>NUCLEOTIDE SEQUENCE [LARGE SCALE GENOMIC DNA]</scope>
    <source>
        <strain evidence="2 3">DSM 105137</strain>
    </source>
</reference>
<organism evidence="2 3">
    <name type="scientific">Neolewinella aquimaris</name>
    <dbReference type="NCBI Taxonomy" id="1835722"/>
    <lineage>
        <taxon>Bacteria</taxon>
        <taxon>Pseudomonadati</taxon>
        <taxon>Bacteroidota</taxon>
        <taxon>Saprospiria</taxon>
        <taxon>Saprospirales</taxon>
        <taxon>Lewinellaceae</taxon>
        <taxon>Neolewinella</taxon>
    </lineage>
</organism>
<keyword evidence="2" id="KW-0449">Lipoprotein</keyword>
<gene>
    <name evidence="2" type="ORF">GGR28_001268</name>
</gene>
<evidence type="ECO:0000313" key="3">
    <source>
        <dbReference type="Proteomes" id="UP000576209"/>
    </source>
</evidence>
<dbReference type="RefSeq" id="WP_183494893.1">
    <property type="nucleotide sequence ID" value="NZ_JACIFF010000002.1"/>
</dbReference>
<name>A0A840E4S0_9BACT</name>